<sequence>MFRGGSRSKTEVTITGTGNELPVDGVVRVRKVERIQPYNLVSRTSVLHGEHATSPATSGPAESLAVSVVRTGDIAIVDDKDKPDDLLSVSIV</sequence>
<dbReference type="Proteomes" id="UP000011116">
    <property type="component" value="Chromosome 1H"/>
</dbReference>
<keyword evidence="2" id="KW-1185">Reference proteome</keyword>
<protein>
    <submittedName>
        <fullName evidence="1">Uncharacterized protein</fullName>
    </submittedName>
</protein>
<evidence type="ECO:0000313" key="1">
    <source>
        <dbReference type="EnsemblPlants" id="HORVU.MOREX.r3.1HG0019220.1.CDS1"/>
    </source>
</evidence>
<proteinExistence type="predicted"/>
<dbReference type="EnsemblPlants" id="HORVU.MOREX.r3.1HG0019220.1">
    <property type="protein sequence ID" value="HORVU.MOREX.r3.1HG0019220.1.CDS1"/>
    <property type="gene ID" value="HORVU.MOREX.r3.1HG0019220"/>
</dbReference>
<dbReference type="Gramene" id="HORVU.MOREX.r2.1HG0014970.1">
    <property type="protein sequence ID" value="HORVU.MOREX.r2.1HG0014970.1.CDS.1"/>
    <property type="gene ID" value="HORVU.MOREX.r2.1HG0014970"/>
</dbReference>
<accession>A0A8I6WBF5</accession>
<organism evidence="1 2">
    <name type="scientific">Hordeum vulgare subsp. vulgare</name>
    <name type="common">Domesticated barley</name>
    <dbReference type="NCBI Taxonomy" id="112509"/>
    <lineage>
        <taxon>Eukaryota</taxon>
        <taxon>Viridiplantae</taxon>
        <taxon>Streptophyta</taxon>
        <taxon>Embryophyta</taxon>
        <taxon>Tracheophyta</taxon>
        <taxon>Spermatophyta</taxon>
        <taxon>Magnoliopsida</taxon>
        <taxon>Liliopsida</taxon>
        <taxon>Poales</taxon>
        <taxon>Poaceae</taxon>
        <taxon>BOP clade</taxon>
        <taxon>Pooideae</taxon>
        <taxon>Triticodae</taxon>
        <taxon>Triticeae</taxon>
        <taxon>Hordeinae</taxon>
        <taxon>Hordeum</taxon>
    </lineage>
</organism>
<reference evidence="1" key="3">
    <citation type="submission" date="2022-01" db="UniProtKB">
        <authorList>
            <consortium name="EnsemblPlants"/>
        </authorList>
    </citation>
    <scope>IDENTIFICATION</scope>
    <source>
        <strain evidence="1">subsp. vulgare</strain>
    </source>
</reference>
<reference evidence="2" key="1">
    <citation type="journal article" date="2012" name="Nature">
        <title>A physical, genetic and functional sequence assembly of the barley genome.</title>
        <authorList>
            <consortium name="The International Barley Genome Sequencing Consortium"/>
            <person name="Mayer K.F."/>
            <person name="Waugh R."/>
            <person name="Brown J.W."/>
            <person name="Schulman A."/>
            <person name="Langridge P."/>
            <person name="Platzer M."/>
            <person name="Fincher G.B."/>
            <person name="Muehlbauer G.J."/>
            <person name="Sato K."/>
            <person name="Close T.J."/>
            <person name="Wise R.P."/>
            <person name="Stein N."/>
        </authorList>
    </citation>
    <scope>NUCLEOTIDE SEQUENCE [LARGE SCALE GENOMIC DNA]</scope>
    <source>
        <strain evidence="2">cv. Morex</strain>
    </source>
</reference>
<dbReference type="Gramene" id="HORVU.MOREX.r3.1HG0019220.1">
    <property type="protein sequence ID" value="HORVU.MOREX.r3.1HG0019220.1.CDS1"/>
    <property type="gene ID" value="HORVU.MOREX.r3.1HG0019220"/>
</dbReference>
<dbReference type="AlphaFoldDB" id="A0A8I6WBF5"/>
<name>A0A8I6WBF5_HORVV</name>
<reference evidence="1" key="2">
    <citation type="submission" date="2020-10" db="EMBL/GenBank/DDBJ databases">
        <authorList>
            <person name="Scholz U."/>
            <person name="Mascher M."/>
            <person name="Fiebig A."/>
        </authorList>
    </citation>
    <scope>NUCLEOTIDE SEQUENCE [LARGE SCALE GENOMIC DNA]</scope>
    <source>
        <strain evidence="1">cv. Morex</strain>
    </source>
</reference>
<evidence type="ECO:0000313" key="2">
    <source>
        <dbReference type="Proteomes" id="UP000011116"/>
    </source>
</evidence>